<name>A0A4Y6PPU8_PERCE</name>
<dbReference type="GO" id="GO:0003941">
    <property type="term" value="F:L-serine ammonia-lyase activity"/>
    <property type="evidence" value="ECO:0007669"/>
    <property type="project" value="TreeGrafter"/>
</dbReference>
<dbReference type="PROSITE" id="PS51671">
    <property type="entry name" value="ACT"/>
    <property type="match status" value="1"/>
</dbReference>
<dbReference type="FunFam" id="3.40.50.1100:FF:000007">
    <property type="entry name" value="L-threonine dehydratase catabolic TdcB"/>
    <property type="match status" value="1"/>
</dbReference>
<accession>A0A4Y6PPU8</accession>
<dbReference type="GO" id="GO:0009097">
    <property type="term" value="P:isoleucine biosynthetic process"/>
    <property type="evidence" value="ECO:0007669"/>
    <property type="project" value="TreeGrafter"/>
</dbReference>
<dbReference type="EMBL" id="CP041186">
    <property type="protein sequence ID" value="QDG50027.1"/>
    <property type="molecule type" value="Genomic_DNA"/>
</dbReference>
<evidence type="ECO:0000256" key="2">
    <source>
        <dbReference type="ARBA" id="ARBA00010869"/>
    </source>
</evidence>
<dbReference type="OrthoDB" id="9811476at2"/>
<dbReference type="Proteomes" id="UP000315995">
    <property type="component" value="Chromosome"/>
</dbReference>
<keyword evidence="4" id="KW-0663">Pyridoxal phosphate</keyword>
<protein>
    <recommendedName>
        <fullName evidence="3">threonine ammonia-lyase</fullName>
        <ecNumber evidence="3">4.3.1.19</ecNumber>
    </recommendedName>
</protein>
<keyword evidence="8" id="KW-1185">Reference proteome</keyword>
<organism evidence="7 8">
    <name type="scientific">Persicimonas caeni</name>
    <dbReference type="NCBI Taxonomy" id="2292766"/>
    <lineage>
        <taxon>Bacteria</taxon>
        <taxon>Deltaproteobacteria</taxon>
        <taxon>Bradymonadales</taxon>
        <taxon>Bradymonadaceae</taxon>
        <taxon>Persicimonas</taxon>
    </lineage>
</organism>
<gene>
    <name evidence="7" type="ORF">FIV42_04505</name>
</gene>
<dbReference type="NCBIfam" id="NF005600">
    <property type="entry name" value="PRK07334.1"/>
    <property type="match status" value="1"/>
</dbReference>
<evidence type="ECO:0000256" key="1">
    <source>
        <dbReference type="ARBA" id="ARBA00001933"/>
    </source>
</evidence>
<dbReference type="CDD" id="cd04886">
    <property type="entry name" value="ACT_ThrD-II-like"/>
    <property type="match status" value="1"/>
</dbReference>
<dbReference type="GO" id="GO:0006567">
    <property type="term" value="P:L-threonine catabolic process"/>
    <property type="evidence" value="ECO:0007669"/>
    <property type="project" value="InterPro"/>
</dbReference>
<accession>A0A5B8Y274</accession>
<comment type="cofactor">
    <cofactor evidence="1">
        <name>pyridoxal 5'-phosphate</name>
        <dbReference type="ChEBI" id="CHEBI:597326"/>
    </cofactor>
</comment>
<dbReference type="PANTHER" id="PTHR48078:SF6">
    <property type="entry name" value="L-THREONINE DEHYDRATASE CATABOLIC TDCB"/>
    <property type="match status" value="1"/>
</dbReference>
<dbReference type="NCBIfam" id="TIGR01127">
    <property type="entry name" value="ilvA_1Cterm"/>
    <property type="match status" value="1"/>
</dbReference>
<dbReference type="InterPro" id="IPR001926">
    <property type="entry name" value="TrpB-like_PALP"/>
</dbReference>
<dbReference type="AlphaFoldDB" id="A0A4Y6PPU8"/>
<dbReference type="InterPro" id="IPR044561">
    <property type="entry name" value="ACT_ThrD-II-like"/>
</dbReference>
<evidence type="ECO:0000313" key="8">
    <source>
        <dbReference type="Proteomes" id="UP000315995"/>
    </source>
</evidence>
<evidence type="ECO:0000259" key="6">
    <source>
        <dbReference type="PROSITE" id="PS51671"/>
    </source>
</evidence>
<evidence type="ECO:0000256" key="5">
    <source>
        <dbReference type="ARBA" id="ARBA00023239"/>
    </source>
</evidence>
<dbReference type="FunFam" id="3.40.50.1100:FF:000005">
    <property type="entry name" value="Threonine dehydratase catabolic"/>
    <property type="match status" value="1"/>
</dbReference>
<dbReference type="Pfam" id="PF00291">
    <property type="entry name" value="PALP"/>
    <property type="match status" value="1"/>
</dbReference>
<keyword evidence="5 7" id="KW-0456">Lyase</keyword>
<sequence length="421" mass="45298">MAADPKGTTEAETSENLLVHFDAIEAARERIRDSIHVTPCHKSENLSSQLGCQVFLKLDNLQRTGSFKERGAANKLMTMPEEERRRGVIASSAGNHAQAVAYHGTKLGIDTKIVMPEGTPLVKVTRTKRFGGKVVLHGANYDAAYAHAMELAEKEGRAFVHPFDDPAIIAGQGTLGLEVLEQNPYLDVVLVPIGGGGLVSGIAAALKQTNPKIRVIGVEPEVLPSMQEAVKKTFPFEMPAAQTLADGVAVRKVGKITHANVSKYVDEIVTVDEEEIANAILVCLEEEKFVVEGAGAAPVAALLAGKVDNIQGKRVCSVVSGGNIDVNVISRIIERGLVAAGRLFRLDLQIEDVPGSLADVLSVLADERANVLQVFHNRTFMEASPFGATNVELTLETRGAEHIEQIRTALEKHGYKIIDKL</sequence>
<evidence type="ECO:0000313" key="7">
    <source>
        <dbReference type="EMBL" id="QDG50027.1"/>
    </source>
</evidence>
<proteinExistence type="inferred from homology"/>
<dbReference type="RefSeq" id="WP_141196523.1">
    <property type="nucleotide sequence ID" value="NZ_CP041186.1"/>
</dbReference>
<dbReference type="EC" id="4.3.1.19" evidence="3"/>
<dbReference type="InterPro" id="IPR002912">
    <property type="entry name" value="ACT_dom"/>
</dbReference>
<dbReference type="InterPro" id="IPR036052">
    <property type="entry name" value="TrpB-like_PALP_sf"/>
</dbReference>
<dbReference type="CDD" id="cd01562">
    <property type="entry name" value="Thr-dehyd"/>
    <property type="match status" value="1"/>
</dbReference>
<dbReference type="SUPFAM" id="SSF53686">
    <property type="entry name" value="Tryptophan synthase beta subunit-like PLP-dependent enzymes"/>
    <property type="match status" value="1"/>
</dbReference>
<evidence type="ECO:0000256" key="3">
    <source>
        <dbReference type="ARBA" id="ARBA00012096"/>
    </source>
</evidence>
<dbReference type="InterPro" id="IPR005789">
    <property type="entry name" value="Thr_deHydtase_catblc"/>
</dbReference>
<dbReference type="Gene3D" id="3.40.50.1100">
    <property type="match status" value="2"/>
</dbReference>
<evidence type="ECO:0000256" key="4">
    <source>
        <dbReference type="ARBA" id="ARBA00022898"/>
    </source>
</evidence>
<dbReference type="GO" id="GO:0004794">
    <property type="term" value="F:threonine deaminase activity"/>
    <property type="evidence" value="ECO:0007669"/>
    <property type="project" value="UniProtKB-EC"/>
</dbReference>
<dbReference type="PANTHER" id="PTHR48078">
    <property type="entry name" value="THREONINE DEHYDRATASE, MITOCHONDRIAL-RELATED"/>
    <property type="match status" value="1"/>
</dbReference>
<feature type="domain" description="ACT" evidence="6">
    <location>
        <begin position="345"/>
        <end position="421"/>
    </location>
</feature>
<reference evidence="7 8" key="1">
    <citation type="submission" date="2019-06" db="EMBL/GenBank/DDBJ databases">
        <title>Persicimonas caeni gen. nov., sp. nov., a predatory bacterium isolated from solar saltern.</title>
        <authorList>
            <person name="Wang S."/>
        </authorList>
    </citation>
    <scope>NUCLEOTIDE SEQUENCE [LARGE SCALE GENOMIC DNA]</scope>
    <source>
        <strain evidence="7 8">YN101</strain>
    </source>
</reference>
<dbReference type="GO" id="GO:0006565">
    <property type="term" value="P:L-serine catabolic process"/>
    <property type="evidence" value="ECO:0007669"/>
    <property type="project" value="TreeGrafter"/>
</dbReference>
<comment type="similarity">
    <text evidence="2">Belongs to the serine/threonine dehydratase family.</text>
</comment>
<dbReference type="InterPro" id="IPR050147">
    <property type="entry name" value="Ser/Thr_Dehydratase"/>
</dbReference>